<dbReference type="Proteomes" id="UP000582659">
    <property type="component" value="Unassembled WGS sequence"/>
</dbReference>
<accession>A0A7I8WRL8</accession>
<dbReference type="AlphaFoldDB" id="A0A7I8WRL8"/>
<sequence length="71" mass="8359">MKRDVVDDQDRAEILFTLNAMEGEDETLYKTEPYLDNEFDELFERVSADKDICITFTSQDCETFPDPNKKE</sequence>
<evidence type="ECO:0000313" key="2">
    <source>
        <dbReference type="Proteomes" id="UP000659654"/>
    </source>
</evidence>
<dbReference type="EMBL" id="CAJFDI010000004">
    <property type="protein sequence ID" value="CAD5225356.1"/>
    <property type="molecule type" value="Genomic_DNA"/>
</dbReference>
<comment type="caution">
    <text evidence="1">The sequence shown here is derived from an EMBL/GenBank/DDBJ whole genome shotgun (WGS) entry which is preliminary data.</text>
</comment>
<dbReference type="EMBL" id="CAJFCV020000004">
    <property type="protein sequence ID" value="CAG9114437.1"/>
    <property type="molecule type" value="Genomic_DNA"/>
</dbReference>
<gene>
    <name evidence="1" type="ORF">BXYJ_LOCUS8503</name>
</gene>
<dbReference type="Proteomes" id="UP000659654">
    <property type="component" value="Unassembled WGS sequence"/>
</dbReference>
<proteinExistence type="predicted"/>
<keyword evidence="2" id="KW-1185">Reference proteome</keyword>
<name>A0A7I8WRL8_BURXY</name>
<reference evidence="1" key="1">
    <citation type="submission" date="2020-09" db="EMBL/GenBank/DDBJ databases">
        <authorList>
            <person name="Kikuchi T."/>
        </authorList>
    </citation>
    <scope>NUCLEOTIDE SEQUENCE</scope>
    <source>
        <strain evidence="1">Ka4C1</strain>
    </source>
</reference>
<evidence type="ECO:0000313" key="1">
    <source>
        <dbReference type="EMBL" id="CAD5225356.1"/>
    </source>
</evidence>
<organism evidence="1 2">
    <name type="scientific">Bursaphelenchus xylophilus</name>
    <name type="common">Pinewood nematode worm</name>
    <name type="synonym">Aphelenchoides xylophilus</name>
    <dbReference type="NCBI Taxonomy" id="6326"/>
    <lineage>
        <taxon>Eukaryota</taxon>
        <taxon>Metazoa</taxon>
        <taxon>Ecdysozoa</taxon>
        <taxon>Nematoda</taxon>
        <taxon>Chromadorea</taxon>
        <taxon>Rhabditida</taxon>
        <taxon>Tylenchina</taxon>
        <taxon>Tylenchomorpha</taxon>
        <taxon>Aphelenchoidea</taxon>
        <taxon>Aphelenchoididae</taxon>
        <taxon>Bursaphelenchus</taxon>
    </lineage>
</organism>
<protein>
    <submittedName>
        <fullName evidence="1">(pine wood nematode) hypothetical protein</fullName>
    </submittedName>
</protein>